<reference evidence="3 4" key="1">
    <citation type="journal article" date="2016" name="Microbes Environ.">
        <title>Phylogenetically diverse aerobic anoxygenic phototrophic bacteria isolated from epilithic biofilms in Tama river, Japan.</title>
        <authorList>
            <person name="Hirose S."/>
            <person name="Matsuura K."/>
            <person name="Haruta S."/>
        </authorList>
    </citation>
    <scope>NUCLEOTIDE SEQUENCE [LARGE SCALE GENOMIC DNA]</scope>
    <source>
        <strain evidence="3 4">S08</strain>
    </source>
</reference>
<dbReference type="RefSeq" id="WP_244407150.1">
    <property type="nucleotide sequence ID" value="NZ_AP025637.1"/>
</dbReference>
<dbReference type="SUPFAM" id="SSF53474">
    <property type="entry name" value="alpha/beta-Hydrolases"/>
    <property type="match status" value="1"/>
</dbReference>
<keyword evidence="4" id="KW-1185">Reference proteome</keyword>
<organism evidence="3 4">
    <name type="scientific">Roseomonas fluvialis</name>
    <dbReference type="NCBI Taxonomy" id="1750527"/>
    <lineage>
        <taxon>Bacteria</taxon>
        <taxon>Pseudomonadati</taxon>
        <taxon>Pseudomonadota</taxon>
        <taxon>Alphaproteobacteria</taxon>
        <taxon>Acetobacterales</taxon>
        <taxon>Roseomonadaceae</taxon>
        <taxon>Roseomonas</taxon>
    </lineage>
</organism>
<keyword evidence="1" id="KW-0378">Hydrolase</keyword>
<dbReference type="PANTHER" id="PTHR48081">
    <property type="entry name" value="AB HYDROLASE SUPERFAMILY PROTEIN C4A8.06C"/>
    <property type="match status" value="1"/>
</dbReference>
<name>A0ABM7Y4Z7_9PROT</name>
<dbReference type="Pfam" id="PF20434">
    <property type="entry name" value="BD-FAE"/>
    <property type="match status" value="1"/>
</dbReference>
<evidence type="ECO:0000256" key="1">
    <source>
        <dbReference type="ARBA" id="ARBA00022801"/>
    </source>
</evidence>
<accession>A0ABM7Y4Z7</accession>
<dbReference type="InterPro" id="IPR049492">
    <property type="entry name" value="BD-FAE-like_dom"/>
</dbReference>
<evidence type="ECO:0000313" key="4">
    <source>
        <dbReference type="Proteomes" id="UP000831327"/>
    </source>
</evidence>
<dbReference type="PANTHER" id="PTHR48081:SF33">
    <property type="entry name" value="KYNURENINE FORMAMIDASE"/>
    <property type="match status" value="1"/>
</dbReference>
<dbReference type="InterPro" id="IPR029058">
    <property type="entry name" value="AB_hydrolase_fold"/>
</dbReference>
<gene>
    <name evidence="3" type="ORF">Rmf_29020</name>
</gene>
<proteinExistence type="predicted"/>
<protein>
    <submittedName>
        <fullName evidence="3">Esterase</fullName>
    </submittedName>
</protein>
<dbReference type="EMBL" id="AP025637">
    <property type="protein sequence ID" value="BDG72973.1"/>
    <property type="molecule type" value="Genomic_DNA"/>
</dbReference>
<dbReference type="Proteomes" id="UP000831327">
    <property type="component" value="Chromosome"/>
</dbReference>
<evidence type="ECO:0000259" key="2">
    <source>
        <dbReference type="Pfam" id="PF20434"/>
    </source>
</evidence>
<dbReference type="Gene3D" id="3.40.50.1820">
    <property type="entry name" value="alpha/beta hydrolase"/>
    <property type="match status" value="1"/>
</dbReference>
<dbReference type="InterPro" id="IPR050300">
    <property type="entry name" value="GDXG_lipolytic_enzyme"/>
</dbReference>
<sequence>MDLQAEYDNRARVPGSAAILEQWSRDAEAFRTTWARSQLDLPYGVSARERFDLFLPEQDGVAPLAVFIHGGYWQALDRKAVSHFARGMLLQGVAVAVPSYDLCPTVPLAKIIDQMQQLCAILCAKTHQAMLAVGHSAGGHLAASLLGQDYSRFAKPLGRQVVPGALPISGVFELEPLLGTTIGQALKLSPEAARTLSPRFQDPADGALHVVVGGVESDEFRRQSRDFAEAWGGTLDEIAGANHFTVLDPLTDPASPLATRAAEMARRLASL</sequence>
<evidence type="ECO:0000313" key="3">
    <source>
        <dbReference type="EMBL" id="BDG72973.1"/>
    </source>
</evidence>
<feature type="domain" description="BD-FAE-like" evidence="2">
    <location>
        <begin position="52"/>
        <end position="143"/>
    </location>
</feature>